<dbReference type="Gene3D" id="3.30.70.100">
    <property type="match status" value="1"/>
</dbReference>
<dbReference type="InterPro" id="IPR011014">
    <property type="entry name" value="MscS_channel_TM-2"/>
</dbReference>
<keyword evidence="4 8" id="KW-0812">Transmembrane</keyword>
<keyword evidence="5 8" id="KW-1133">Transmembrane helix</keyword>
<evidence type="ECO:0000313" key="12">
    <source>
        <dbReference type="Proteomes" id="UP001427805"/>
    </source>
</evidence>
<dbReference type="Pfam" id="PF00924">
    <property type="entry name" value="MS_channel_2nd"/>
    <property type="match status" value="1"/>
</dbReference>
<feature type="domain" description="Mechanosensitive ion channel transmembrane helices 2/3" evidence="10">
    <location>
        <begin position="162"/>
        <end position="202"/>
    </location>
</feature>
<reference evidence="11 12" key="1">
    <citation type="submission" date="2024-05" db="EMBL/GenBank/DDBJ databases">
        <title>Sphingomonas sp. HF-S3 16S ribosomal RNA gene Genome sequencing and assembly.</title>
        <authorList>
            <person name="Lee H."/>
        </authorList>
    </citation>
    <scope>NUCLEOTIDE SEQUENCE [LARGE SCALE GENOMIC DNA]</scope>
    <source>
        <strain evidence="11 12">HF-S3</strain>
    </source>
</reference>
<keyword evidence="12" id="KW-1185">Reference proteome</keyword>
<keyword evidence="3" id="KW-1003">Cell membrane</keyword>
<dbReference type="PANTHER" id="PTHR30566">
    <property type="entry name" value="YNAI-RELATED MECHANOSENSITIVE ION CHANNEL"/>
    <property type="match status" value="1"/>
</dbReference>
<comment type="subcellular location">
    <subcellularLocation>
        <location evidence="1">Cell membrane</location>
        <topology evidence="1">Multi-pass membrane protein</topology>
    </subcellularLocation>
</comment>
<name>A0ABV0BEM1_9SPHN</name>
<sequence length="402" mass="43184">MTVNTAAPKATPTSASAAELETHVRSFTTEAWNWVQDYWLSILIAAGAAIAIAALLYAIRAWAMKLCERGNGVANWYAIIGRAVSRTSNFFIIMVSIRLVVGYAQTPPMVDTTVGFLFTIATVFQAAIWVRELVFGAIEHRTSAEDYHGQALTSALGIIRLLVTIVVFAIASVVVLSNLGVNVTGLVAGLGVGGIAIGLAAQGIFADLFAALAILFDKPFRVGHKVRFDQTTGIIQAIGLKSTRIRAFSGEEMVIANKQLLDKLIENLTHRDHIRIKLAIGVAYETPPEKLEALPGMLHEIVEAAGATVSRASFEAFGASSVDFVLEFDIRGDDWDTAHLARNRVMIAILRRFADEDISIPYPTQTAFTADPNGKLILPYPDPGADHSPAPRATATSGAARA</sequence>
<evidence type="ECO:0000256" key="2">
    <source>
        <dbReference type="ARBA" id="ARBA00008017"/>
    </source>
</evidence>
<dbReference type="InterPro" id="IPR006685">
    <property type="entry name" value="MscS_channel_2nd"/>
</dbReference>
<evidence type="ECO:0000256" key="6">
    <source>
        <dbReference type="ARBA" id="ARBA00023136"/>
    </source>
</evidence>
<evidence type="ECO:0000256" key="3">
    <source>
        <dbReference type="ARBA" id="ARBA00022475"/>
    </source>
</evidence>
<evidence type="ECO:0000313" key="11">
    <source>
        <dbReference type="EMBL" id="MEN3748812.1"/>
    </source>
</evidence>
<evidence type="ECO:0000256" key="1">
    <source>
        <dbReference type="ARBA" id="ARBA00004651"/>
    </source>
</evidence>
<feature type="transmembrane region" description="Helical" evidence="8">
    <location>
        <begin position="151"/>
        <end position="176"/>
    </location>
</feature>
<dbReference type="InterPro" id="IPR011066">
    <property type="entry name" value="MscS_channel_C_sf"/>
</dbReference>
<organism evidence="11 12">
    <name type="scientific">Sphingomonas rustica</name>
    <dbReference type="NCBI Taxonomy" id="3103142"/>
    <lineage>
        <taxon>Bacteria</taxon>
        <taxon>Pseudomonadati</taxon>
        <taxon>Pseudomonadota</taxon>
        <taxon>Alphaproteobacteria</taxon>
        <taxon>Sphingomonadales</taxon>
        <taxon>Sphingomonadaceae</taxon>
        <taxon>Sphingomonas</taxon>
    </lineage>
</organism>
<evidence type="ECO:0000259" key="9">
    <source>
        <dbReference type="Pfam" id="PF00924"/>
    </source>
</evidence>
<dbReference type="SUPFAM" id="SSF82861">
    <property type="entry name" value="Mechanosensitive channel protein MscS (YggB), transmembrane region"/>
    <property type="match status" value="1"/>
</dbReference>
<dbReference type="PANTHER" id="PTHR30566:SF25">
    <property type="entry name" value="INNER MEMBRANE PROTEIN"/>
    <property type="match status" value="1"/>
</dbReference>
<dbReference type="Gene3D" id="2.30.30.60">
    <property type="match status" value="1"/>
</dbReference>
<keyword evidence="6 8" id="KW-0472">Membrane</keyword>
<dbReference type="InterPro" id="IPR010920">
    <property type="entry name" value="LSM_dom_sf"/>
</dbReference>
<feature type="transmembrane region" description="Helical" evidence="8">
    <location>
        <begin position="112"/>
        <end position="130"/>
    </location>
</feature>
<dbReference type="InterPro" id="IPR049142">
    <property type="entry name" value="MS_channel_1st"/>
</dbReference>
<dbReference type="Proteomes" id="UP001427805">
    <property type="component" value="Unassembled WGS sequence"/>
</dbReference>
<evidence type="ECO:0000256" key="4">
    <source>
        <dbReference type="ARBA" id="ARBA00022692"/>
    </source>
</evidence>
<feature type="region of interest" description="Disordered" evidence="7">
    <location>
        <begin position="380"/>
        <end position="402"/>
    </location>
</feature>
<feature type="transmembrane region" description="Helical" evidence="8">
    <location>
        <begin position="38"/>
        <end position="59"/>
    </location>
</feature>
<evidence type="ECO:0000256" key="8">
    <source>
        <dbReference type="SAM" id="Phobius"/>
    </source>
</evidence>
<evidence type="ECO:0000256" key="5">
    <source>
        <dbReference type="ARBA" id="ARBA00022989"/>
    </source>
</evidence>
<dbReference type="Gene3D" id="1.10.287.1260">
    <property type="match status" value="1"/>
</dbReference>
<evidence type="ECO:0000256" key="7">
    <source>
        <dbReference type="SAM" id="MobiDB-lite"/>
    </source>
</evidence>
<feature type="transmembrane region" description="Helical" evidence="8">
    <location>
        <begin position="89"/>
        <end position="106"/>
    </location>
</feature>
<proteinExistence type="inferred from homology"/>
<dbReference type="RefSeq" id="WP_346247850.1">
    <property type="nucleotide sequence ID" value="NZ_JBDIZK010000010.1"/>
</dbReference>
<evidence type="ECO:0000259" key="10">
    <source>
        <dbReference type="Pfam" id="PF21088"/>
    </source>
</evidence>
<dbReference type="SUPFAM" id="SSF82689">
    <property type="entry name" value="Mechanosensitive channel protein MscS (YggB), C-terminal domain"/>
    <property type="match status" value="1"/>
</dbReference>
<protein>
    <submittedName>
        <fullName evidence="11">Mechanosensitive ion channel family protein</fullName>
    </submittedName>
</protein>
<dbReference type="EMBL" id="JBDIZK010000010">
    <property type="protein sequence ID" value="MEN3748812.1"/>
    <property type="molecule type" value="Genomic_DNA"/>
</dbReference>
<feature type="domain" description="Mechanosensitive ion channel MscS" evidence="9">
    <location>
        <begin position="204"/>
        <end position="270"/>
    </location>
</feature>
<accession>A0ABV0BEM1</accession>
<dbReference type="Pfam" id="PF21088">
    <property type="entry name" value="MS_channel_1st"/>
    <property type="match status" value="1"/>
</dbReference>
<comment type="caution">
    <text evidence="11">The sequence shown here is derived from an EMBL/GenBank/DDBJ whole genome shotgun (WGS) entry which is preliminary data.</text>
</comment>
<dbReference type="InterPro" id="IPR023408">
    <property type="entry name" value="MscS_beta-dom_sf"/>
</dbReference>
<comment type="similarity">
    <text evidence="2">Belongs to the MscS (TC 1.A.23) family.</text>
</comment>
<feature type="transmembrane region" description="Helical" evidence="8">
    <location>
        <begin position="188"/>
        <end position="216"/>
    </location>
</feature>
<dbReference type="SUPFAM" id="SSF50182">
    <property type="entry name" value="Sm-like ribonucleoproteins"/>
    <property type="match status" value="1"/>
</dbReference>
<gene>
    <name evidence="11" type="ORF">TPR58_16680</name>
</gene>